<evidence type="ECO:0000256" key="2">
    <source>
        <dbReference type="ARBA" id="ARBA00009784"/>
    </source>
</evidence>
<evidence type="ECO:0000256" key="3">
    <source>
        <dbReference type="ARBA" id="ARBA00022475"/>
    </source>
</evidence>
<evidence type="ECO:0000256" key="1">
    <source>
        <dbReference type="ARBA" id="ARBA00004651"/>
    </source>
</evidence>
<evidence type="ECO:0000256" key="4">
    <source>
        <dbReference type="ARBA" id="ARBA00022692"/>
    </source>
</evidence>
<keyword evidence="4 7" id="KW-0812">Transmembrane</keyword>
<evidence type="ECO:0000313" key="8">
    <source>
        <dbReference type="EMBL" id="RXS95331.1"/>
    </source>
</evidence>
<gene>
    <name evidence="8" type="ORF">ESZ00_12145</name>
</gene>
<feature type="transmembrane region" description="Helical" evidence="7">
    <location>
        <begin position="200"/>
        <end position="221"/>
    </location>
</feature>
<accession>A0A4Q1SE31</accession>
<keyword evidence="9" id="KW-1185">Reference proteome</keyword>
<keyword evidence="6 7" id="KW-0472">Membrane</keyword>
<feature type="transmembrane region" description="Helical" evidence="7">
    <location>
        <begin position="121"/>
        <end position="148"/>
    </location>
</feature>
<dbReference type="AlphaFoldDB" id="A0A4Q1SE31"/>
<dbReference type="PANTHER" id="PTHR33508:SF1">
    <property type="entry name" value="UPF0056 MEMBRANE PROTEIN YHCE"/>
    <property type="match status" value="1"/>
</dbReference>
<name>A0A4Q1SE31_9BACT</name>
<feature type="transmembrane region" description="Helical" evidence="7">
    <location>
        <begin position="77"/>
        <end position="100"/>
    </location>
</feature>
<comment type="caution">
    <text evidence="8">The sequence shown here is derived from an EMBL/GenBank/DDBJ whole genome shotgun (WGS) entry which is preliminary data.</text>
</comment>
<evidence type="ECO:0000256" key="7">
    <source>
        <dbReference type="RuleBase" id="RU362048"/>
    </source>
</evidence>
<dbReference type="Proteomes" id="UP000290253">
    <property type="component" value="Unassembled WGS sequence"/>
</dbReference>
<organism evidence="8 9">
    <name type="scientific">Silvibacterium dinghuense</name>
    <dbReference type="NCBI Taxonomy" id="1560006"/>
    <lineage>
        <taxon>Bacteria</taxon>
        <taxon>Pseudomonadati</taxon>
        <taxon>Acidobacteriota</taxon>
        <taxon>Terriglobia</taxon>
        <taxon>Terriglobales</taxon>
        <taxon>Acidobacteriaceae</taxon>
        <taxon>Silvibacterium</taxon>
    </lineage>
</organism>
<dbReference type="NCBIfam" id="TIGR00427">
    <property type="entry name" value="NAAT family transporter"/>
    <property type="match status" value="1"/>
</dbReference>
<comment type="similarity">
    <text evidence="2 7">Belongs to the UPF0056 (MarC) family.</text>
</comment>
<dbReference type="GO" id="GO:0005886">
    <property type="term" value="C:plasma membrane"/>
    <property type="evidence" value="ECO:0007669"/>
    <property type="project" value="UniProtKB-SubCell"/>
</dbReference>
<reference evidence="8 9" key="1">
    <citation type="journal article" date="2016" name="Int. J. Syst. Evol. Microbiol.">
        <title>Acidipila dinghuensis sp. nov., an acidobacterium isolated from forest soil.</title>
        <authorList>
            <person name="Jiang Y.W."/>
            <person name="Wang J."/>
            <person name="Chen M.H."/>
            <person name="Lv Y.Y."/>
            <person name="Qiu L.H."/>
        </authorList>
    </citation>
    <scope>NUCLEOTIDE SEQUENCE [LARGE SCALE GENOMIC DNA]</scope>
    <source>
        <strain evidence="8 9">DHOF10</strain>
    </source>
</reference>
<dbReference type="EMBL" id="SDMK01000002">
    <property type="protein sequence ID" value="RXS95331.1"/>
    <property type="molecule type" value="Genomic_DNA"/>
</dbReference>
<keyword evidence="5 7" id="KW-1133">Transmembrane helix</keyword>
<feature type="transmembrane region" description="Helical" evidence="7">
    <location>
        <begin position="55"/>
        <end position="71"/>
    </location>
</feature>
<evidence type="ECO:0000256" key="6">
    <source>
        <dbReference type="ARBA" id="ARBA00023136"/>
    </source>
</evidence>
<evidence type="ECO:0000256" key="5">
    <source>
        <dbReference type="ARBA" id="ARBA00022989"/>
    </source>
</evidence>
<dbReference type="PANTHER" id="PTHR33508">
    <property type="entry name" value="UPF0056 MEMBRANE PROTEIN YHCE"/>
    <property type="match status" value="1"/>
</dbReference>
<sequence length="228" mass="24288">MVSNLSLDITFLLKETVLVVAALFPIVNPLGSAAIFSGLVGEVDERIQAILARKIAIYSVVLLVASMLWGVEVLSFFGISIYAVQIGGGLIVTVAGWSLLNQDARKARTDGDDGSNLIDHAFYPFTLPITVGPGSISVAITLGAHLMAERGGLAFLSPRVLIPGIAGALLVCLVIYICYRYARRAERLLGKTGTIVVMRLSSFILVCIGIQIVATGVRSYLETIGSHR</sequence>
<feature type="transmembrane region" description="Helical" evidence="7">
    <location>
        <begin position="20"/>
        <end position="43"/>
    </location>
</feature>
<comment type="subcellular location">
    <subcellularLocation>
        <location evidence="1 7">Cell membrane</location>
        <topology evidence="1 7">Multi-pass membrane protein</topology>
    </subcellularLocation>
</comment>
<dbReference type="Pfam" id="PF01914">
    <property type="entry name" value="MarC"/>
    <property type="match status" value="1"/>
</dbReference>
<keyword evidence="3" id="KW-1003">Cell membrane</keyword>
<feature type="transmembrane region" description="Helical" evidence="7">
    <location>
        <begin position="160"/>
        <end position="179"/>
    </location>
</feature>
<dbReference type="InterPro" id="IPR002771">
    <property type="entry name" value="Multi_antbiot-R_MarC"/>
</dbReference>
<proteinExistence type="inferred from homology"/>
<protein>
    <recommendedName>
        <fullName evidence="7">UPF0056 membrane protein</fullName>
    </recommendedName>
</protein>
<evidence type="ECO:0000313" key="9">
    <source>
        <dbReference type="Proteomes" id="UP000290253"/>
    </source>
</evidence>
<dbReference type="OrthoDB" id="21094at2"/>